<evidence type="ECO:0000313" key="1">
    <source>
        <dbReference type="EMBL" id="GAA3897496.1"/>
    </source>
</evidence>
<dbReference type="EMBL" id="BAABAJ010000001">
    <property type="protein sequence ID" value="GAA3897496.1"/>
    <property type="molecule type" value="Genomic_DNA"/>
</dbReference>
<reference evidence="2" key="1">
    <citation type="journal article" date="2019" name="Int. J. Syst. Evol. Microbiol.">
        <title>The Global Catalogue of Microorganisms (GCM) 10K type strain sequencing project: providing services to taxonomists for standard genome sequencing and annotation.</title>
        <authorList>
            <consortium name="The Broad Institute Genomics Platform"/>
            <consortium name="The Broad Institute Genome Sequencing Center for Infectious Disease"/>
            <person name="Wu L."/>
            <person name="Ma J."/>
        </authorList>
    </citation>
    <scope>NUCLEOTIDE SEQUENCE [LARGE SCALE GENOMIC DNA]</scope>
    <source>
        <strain evidence="2">JCM 16956</strain>
    </source>
</reference>
<sequence>MTGPAPANLPPELCPDSRRGLCARCRTTCHRYGPGGRPLCRQCQSALPAPVQRVVARPQPLTRV</sequence>
<organism evidence="1 2">
    <name type="scientific">Streptomyces gulbargensis</name>
    <dbReference type="NCBI Taxonomy" id="364901"/>
    <lineage>
        <taxon>Bacteria</taxon>
        <taxon>Bacillati</taxon>
        <taxon>Actinomycetota</taxon>
        <taxon>Actinomycetes</taxon>
        <taxon>Kitasatosporales</taxon>
        <taxon>Streptomycetaceae</taxon>
        <taxon>Streptomyces</taxon>
    </lineage>
</organism>
<name>A0ABP7LEM5_9ACTN</name>
<protein>
    <submittedName>
        <fullName evidence="1">Uncharacterized protein</fullName>
    </submittedName>
</protein>
<proteinExistence type="predicted"/>
<comment type="caution">
    <text evidence="1">The sequence shown here is derived from an EMBL/GenBank/DDBJ whole genome shotgun (WGS) entry which is preliminary data.</text>
</comment>
<evidence type="ECO:0000313" key="2">
    <source>
        <dbReference type="Proteomes" id="UP001501000"/>
    </source>
</evidence>
<dbReference type="Proteomes" id="UP001501000">
    <property type="component" value="Unassembled WGS sequence"/>
</dbReference>
<accession>A0ABP7LEM5</accession>
<gene>
    <name evidence="1" type="ORF">GCM10022244_04730</name>
</gene>
<keyword evidence="2" id="KW-1185">Reference proteome</keyword>